<dbReference type="NCBIfam" id="TIGR00358">
    <property type="entry name" value="3_prime_RNase"/>
    <property type="match status" value="1"/>
</dbReference>
<protein>
    <recommendedName>
        <fullName evidence="3">exoribonuclease II</fullName>
        <ecNumber evidence="3">3.1.13.1</ecNumber>
    </recommendedName>
</protein>
<dbReference type="InterPro" id="IPR003029">
    <property type="entry name" value="S1_domain"/>
</dbReference>
<dbReference type="Pfam" id="PF00773">
    <property type="entry name" value="RNB"/>
    <property type="match status" value="1"/>
</dbReference>
<dbReference type="SMART" id="SM00955">
    <property type="entry name" value="RNB"/>
    <property type="match status" value="1"/>
</dbReference>
<dbReference type="InterPro" id="IPR022966">
    <property type="entry name" value="RNase_II/R_CS"/>
</dbReference>
<dbReference type="PANTHER" id="PTHR23355:SF9">
    <property type="entry name" value="DIS3-LIKE EXONUCLEASE 2"/>
    <property type="match status" value="1"/>
</dbReference>
<evidence type="ECO:0000256" key="3">
    <source>
        <dbReference type="ARBA" id="ARBA00012163"/>
    </source>
</evidence>
<dbReference type="InterPro" id="IPR012340">
    <property type="entry name" value="NA-bd_OB-fold"/>
</dbReference>
<feature type="domain" description="S1 motif" evidence="9">
    <location>
        <begin position="618"/>
        <end position="698"/>
    </location>
</feature>
<dbReference type="Pfam" id="PF17876">
    <property type="entry name" value="CSD2"/>
    <property type="match status" value="1"/>
</dbReference>
<sequence length="698" mass="80992">MITKDLLITFFKERATQPVSFREIVFKLNLTPPERRRLKRLLREMVNDGDIVRTRKGLYGPAEEMNLVTGYFEAHRDGYGFVIPEKVGERDIFIPARAAIGAMDNDRVIARIENRRRREGAIIRILQRAHTRLVGTFEVVRTGFYVRPKNKSVPFDLYIAPNEKGKAKDGDIVIAEIVTYPSDKRPPSGKIIKILEKPQSPVDEVEGIIDEFNLPRRFPHNVIEEAKSLYVKGLKNSEHKRKDIRNLLTITIDGERAKDFDDAISIKKIDSGYRLWVHIADVGFFVGWDSLIDREARKRGTSVYFPDRVIPMLPKELSEDLCSLKPEVDRLAFTVEMDFDMHGERTDVRFYPSIINSNERMTYTSVKKILVDEDMQERQRYDYLLQALEIMGDLCNILKSRRLKRGSLDFDLPEPEVLLDVQGNLEDIVKAERNFAHMIIEEFMIAANEAVASYLEALNVPSIYRIHEEPDPMKLEDITKIISSLKILKKTKAVVPKDFSSLIKQIHGTPEEDIINHMILRSLKQAKYSPVNVGHFGLASESYTHFTSPIRRYPDLVVHRILREVLTKKHLSDKRIKELESILPDIAFHSSRMERQADEVERAVLSAMRVWFMKDKVGEEFDGRVISVTPYGLKIRLKDYYVEGFLHVSYMTDDFYQYDEKSLSLYGIHKKKRFTIGKELKVRIDRVDMEEREIVLGI</sequence>
<reference evidence="10" key="1">
    <citation type="submission" date="2019-10" db="EMBL/GenBank/DDBJ databases">
        <title>Metagenomic sequencing of thiosulfate-disproportionating enrichment culture.</title>
        <authorList>
            <person name="Umezawa K."/>
            <person name="Kojima H."/>
            <person name="Fukui M."/>
        </authorList>
    </citation>
    <scope>NUCLEOTIDE SEQUENCE</scope>
    <source>
        <strain evidence="10">45J</strain>
    </source>
</reference>
<dbReference type="GO" id="GO:0003723">
    <property type="term" value="F:RNA binding"/>
    <property type="evidence" value="ECO:0007669"/>
    <property type="project" value="UniProtKB-KW"/>
</dbReference>
<dbReference type="InterPro" id="IPR013223">
    <property type="entry name" value="RNase_B_OB_dom"/>
</dbReference>
<keyword evidence="7" id="KW-0269">Exonuclease</keyword>
<keyword evidence="5" id="KW-0540">Nuclease</keyword>
<dbReference type="GO" id="GO:0008859">
    <property type="term" value="F:exoribonuclease II activity"/>
    <property type="evidence" value="ECO:0007669"/>
    <property type="project" value="UniProtKB-EC"/>
</dbReference>
<dbReference type="NCBIfam" id="TIGR02063">
    <property type="entry name" value="RNase_R"/>
    <property type="match status" value="1"/>
</dbReference>
<dbReference type="SMART" id="SM00316">
    <property type="entry name" value="S1"/>
    <property type="match status" value="1"/>
</dbReference>
<gene>
    <name evidence="10" type="ORF">A45J_2011</name>
</gene>
<dbReference type="SUPFAM" id="SSF50249">
    <property type="entry name" value="Nucleic acid-binding proteins"/>
    <property type="match status" value="4"/>
</dbReference>
<dbReference type="CDD" id="cd04471">
    <property type="entry name" value="S1_RNase_R"/>
    <property type="match status" value="1"/>
</dbReference>
<dbReference type="HAMAP" id="MF_01895">
    <property type="entry name" value="RNase_R"/>
    <property type="match status" value="1"/>
</dbReference>
<dbReference type="PROSITE" id="PS01175">
    <property type="entry name" value="RIBONUCLEASE_II"/>
    <property type="match status" value="1"/>
</dbReference>
<dbReference type="InterPro" id="IPR050180">
    <property type="entry name" value="RNR_Ribonuclease"/>
</dbReference>
<evidence type="ECO:0000313" key="10">
    <source>
        <dbReference type="EMBL" id="GER94251.1"/>
    </source>
</evidence>
<evidence type="ECO:0000256" key="1">
    <source>
        <dbReference type="ARBA" id="ARBA00001849"/>
    </source>
</evidence>
<dbReference type="PANTHER" id="PTHR23355">
    <property type="entry name" value="RIBONUCLEASE"/>
    <property type="match status" value="1"/>
</dbReference>
<evidence type="ECO:0000256" key="6">
    <source>
        <dbReference type="ARBA" id="ARBA00022801"/>
    </source>
</evidence>
<evidence type="ECO:0000256" key="5">
    <source>
        <dbReference type="ARBA" id="ARBA00022722"/>
    </source>
</evidence>
<evidence type="ECO:0000256" key="7">
    <source>
        <dbReference type="ARBA" id="ARBA00022839"/>
    </source>
</evidence>
<dbReference type="Gene3D" id="2.40.50.140">
    <property type="entry name" value="Nucleic acid-binding proteins"/>
    <property type="match status" value="2"/>
</dbReference>
<dbReference type="SMART" id="SM00357">
    <property type="entry name" value="CSP"/>
    <property type="match status" value="2"/>
</dbReference>
<dbReference type="InterPro" id="IPR011129">
    <property type="entry name" value="CSD"/>
</dbReference>
<evidence type="ECO:0000256" key="4">
    <source>
        <dbReference type="ARBA" id="ARBA00022490"/>
    </source>
</evidence>
<dbReference type="InterPro" id="IPR001900">
    <property type="entry name" value="RNase_II/R"/>
</dbReference>
<keyword evidence="4" id="KW-0963">Cytoplasm</keyword>
<dbReference type="PROSITE" id="PS50126">
    <property type="entry name" value="S1"/>
    <property type="match status" value="1"/>
</dbReference>
<dbReference type="EC" id="3.1.13.1" evidence="3"/>
<dbReference type="GO" id="GO:0005829">
    <property type="term" value="C:cytosol"/>
    <property type="evidence" value="ECO:0007669"/>
    <property type="project" value="TreeGrafter"/>
</dbReference>
<evidence type="ECO:0000256" key="2">
    <source>
        <dbReference type="ARBA" id="ARBA00004496"/>
    </source>
</evidence>
<dbReference type="GO" id="GO:0006402">
    <property type="term" value="P:mRNA catabolic process"/>
    <property type="evidence" value="ECO:0007669"/>
    <property type="project" value="TreeGrafter"/>
</dbReference>
<comment type="catalytic activity">
    <reaction evidence="1">
        <text>Exonucleolytic cleavage in the 3'- to 5'-direction to yield nucleoside 5'-phosphates.</text>
        <dbReference type="EC" id="3.1.13.1"/>
    </reaction>
</comment>
<proteinExistence type="inferred from homology"/>
<dbReference type="InterPro" id="IPR011805">
    <property type="entry name" value="RNase_R"/>
</dbReference>
<keyword evidence="8" id="KW-0694">RNA-binding</keyword>
<keyword evidence="6" id="KW-0378">Hydrolase</keyword>
<accession>A0A5J4L5V7</accession>
<dbReference type="InterPro" id="IPR004476">
    <property type="entry name" value="RNase_II/RNase_R"/>
</dbReference>
<name>A0A5J4L5V7_9ZZZZ</name>
<dbReference type="Pfam" id="PF08206">
    <property type="entry name" value="OB_RNB"/>
    <property type="match status" value="1"/>
</dbReference>
<dbReference type="AlphaFoldDB" id="A0A5J4L5V7"/>
<dbReference type="Pfam" id="PF00575">
    <property type="entry name" value="S1"/>
    <property type="match status" value="1"/>
</dbReference>
<organism evidence="10">
    <name type="scientific">hot springs metagenome</name>
    <dbReference type="NCBI Taxonomy" id="433727"/>
    <lineage>
        <taxon>unclassified sequences</taxon>
        <taxon>metagenomes</taxon>
        <taxon>ecological metagenomes</taxon>
    </lineage>
</organism>
<comment type="caution">
    <text evidence="10">The sequence shown here is derived from an EMBL/GenBank/DDBJ whole genome shotgun (WGS) entry which is preliminary data.</text>
</comment>
<comment type="subcellular location">
    <subcellularLocation>
        <location evidence="2">Cytoplasm</location>
    </subcellularLocation>
</comment>
<evidence type="ECO:0000259" key="9">
    <source>
        <dbReference type="PROSITE" id="PS50126"/>
    </source>
</evidence>
<dbReference type="InterPro" id="IPR040476">
    <property type="entry name" value="CSD2"/>
</dbReference>
<evidence type="ECO:0000256" key="8">
    <source>
        <dbReference type="ARBA" id="ARBA00022884"/>
    </source>
</evidence>
<dbReference type="EMBL" id="BLAB01000001">
    <property type="protein sequence ID" value="GER94251.1"/>
    <property type="molecule type" value="Genomic_DNA"/>
</dbReference>